<sequence>MAKKKKPAGGIAVIYARYSSHNQRDVSIEQQIEACRKHAAELGLTIIATYEDRAISGRTDNRPAFQRLMHDAEKGKFSYVLAWKSNRMGRNMMQAMVNESRLMDCGIKVYYAEEDFDDSAAGRFALRSMMNVNQFYSDNLAEDVRRGLMDNANKCMVNGRQPLGYKRGKDGKVVVDEPAAAIVREVYTRVASGELFTDIARDLNRRGIKTADKGEWNKNSFHRLCSNEKYRGIYIYGDVRIEGGIPTIIDDPLWYKVQEALRVKKLKRNGRHRPGDEDYLLTGKLRCGKCGGYMIGMSGRSKTGDIHYYYACQNRRVGRTCDKKNIRRDVIEPAVAQAIKEYCLTDDAIEWIADKTVEYWEKADRNLQLDSIEGDLVAVQSSISNVMKAIEMGVVTETTRDRLIELEKQRTDLKSKLALAKEEVVHVDRKKLISSLLLFRNGDIHDRQYQEDLFKTFLISVYVYDDDNNGHLKIVFNAFGDNNTVDLPIDFGETDNQSAFSDGAEKFDYSLHRSTRTKPSEETQVAFLFV</sequence>
<dbReference type="SMART" id="SM00857">
    <property type="entry name" value="Resolvase"/>
    <property type="match status" value="1"/>
</dbReference>
<keyword evidence="1" id="KW-0175">Coiled coil</keyword>
<dbReference type="Gene3D" id="3.90.1750.20">
    <property type="entry name" value="Putative Large Serine Recombinase, Chain B, Domain 2"/>
    <property type="match status" value="1"/>
</dbReference>
<keyword evidence="5" id="KW-1185">Reference proteome</keyword>
<evidence type="ECO:0000259" key="3">
    <source>
        <dbReference type="PROSITE" id="PS51737"/>
    </source>
</evidence>
<dbReference type="PANTHER" id="PTHR30461:SF23">
    <property type="entry name" value="DNA RECOMBINASE-RELATED"/>
    <property type="match status" value="1"/>
</dbReference>
<proteinExistence type="predicted"/>
<dbReference type="InterPro" id="IPR006119">
    <property type="entry name" value="Resolv_N"/>
</dbReference>
<dbReference type="InterPro" id="IPR011109">
    <property type="entry name" value="DNA_bind_recombinase_dom"/>
</dbReference>
<dbReference type="SUPFAM" id="SSF53041">
    <property type="entry name" value="Resolvase-like"/>
    <property type="match status" value="1"/>
</dbReference>
<dbReference type="InterPro" id="IPR025827">
    <property type="entry name" value="Zn_ribbon_recom_dom"/>
</dbReference>
<dbReference type="Proteomes" id="UP001457197">
    <property type="component" value="Unassembled WGS sequence"/>
</dbReference>
<gene>
    <name evidence="4" type="ORF">WMO44_01410</name>
</gene>
<dbReference type="Gene3D" id="3.40.50.1390">
    <property type="entry name" value="Resolvase, N-terminal catalytic domain"/>
    <property type="match status" value="1"/>
</dbReference>
<evidence type="ECO:0000259" key="2">
    <source>
        <dbReference type="PROSITE" id="PS51736"/>
    </source>
</evidence>
<dbReference type="RefSeq" id="WP_349151510.1">
    <property type="nucleotide sequence ID" value="NZ_JBBMEO010000001.1"/>
</dbReference>
<dbReference type="CDD" id="cd00338">
    <property type="entry name" value="Ser_Recombinase"/>
    <property type="match status" value="1"/>
</dbReference>
<comment type="caution">
    <text evidence="4">The sequence shown here is derived from an EMBL/GenBank/DDBJ whole genome shotgun (WGS) entry which is preliminary data.</text>
</comment>
<evidence type="ECO:0000256" key="1">
    <source>
        <dbReference type="SAM" id="Coils"/>
    </source>
</evidence>
<dbReference type="InterPro" id="IPR050639">
    <property type="entry name" value="SSR_resolvase"/>
</dbReference>
<name>A0ABV1ARI5_9FIRM</name>
<evidence type="ECO:0000313" key="5">
    <source>
        <dbReference type="Proteomes" id="UP001457197"/>
    </source>
</evidence>
<feature type="domain" description="Recombinase" evidence="3">
    <location>
        <begin position="162"/>
        <end position="272"/>
    </location>
</feature>
<dbReference type="InterPro" id="IPR036162">
    <property type="entry name" value="Resolvase-like_N_sf"/>
</dbReference>
<dbReference type="Pfam" id="PF07508">
    <property type="entry name" value="Recombinase"/>
    <property type="match status" value="1"/>
</dbReference>
<dbReference type="PANTHER" id="PTHR30461">
    <property type="entry name" value="DNA-INVERTASE FROM LAMBDOID PROPHAGE"/>
    <property type="match status" value="1"/>
</dbReference>
<feature type="coiled-coil region" evidence="1">
    <location>
        <begin position="396"/>
        <end position="423"/>
    </location>
</feature>
<accession>A0ABV1ARI5</accession>
<protein>
    <submittedName>
        <fullName evidence="4">Recombinase family protein</fullName>
    </submittedName>
</protein>
<reference evidence="4 5" key="1">
    <citation type="submission" date="2024-03" db="EMBL/GenBank/DDBJ databases">
        <title>Human intestinal bacterial collection.</title>
        <authorList>
            <person name="Pauvert C."/>
            <person name="Hitch T.C.A."/>
            <person name="Clavel T."/>
        </authorList>
    </citation>
    <scope>NUCLEOTIDE SEQUENCE [LARGE SCALE GENOMIC DNA]</scope>
    <source>
        <strain evidence="4 5">CLA-AA-H175</strain>
    </source>
</reference>
<dbReference type="InterPro" id="IPR038109">
    <property type="entry name" value="DNA_bind_recomb_sf"/>
</dbReference>
<dbReference type="PROSITE" id="PS51736">
    <property type="entry name" value="RECOMBINASES_3"/>
    <property type="match status" value="1"/>
</dbReference>
<feature type="domain" description="Resolvase/invertase-type recombinase catalytic" evidence="2">
    <location>
        <begin position="11"/>
        <end position="155"/>
    </location>
</feature>
<evidence type="ECO:0000313" key="4">
    <source>
        <dbReference type="EMBL" id="MEQ2360803.1"/>
    </source>
</evidence>
<organism evidence="4 5">
    <name type="scientific">Faecalibacterium tardum</name>
    <dbReference type="NCBI Taxonomy" id="3133156"/>
    <lineage>
        <taxon>Bacteria</taxon>
        <taxon>Bacillati</taxon>
        <taxon>Bacillota</taxon>
        <taxon>Clostridia</taxon>
        <taxon>Eubacteriales</taxon>
        <taxon>Oscillospiraceae</taxon>
        <taxon>Faecalibacterium</taxon>
    </lineage>
</organism>
<dbReference type="Pfam" id="PF13408">
    <property type="entry name" value="Zn_ribbon_recom"/>
    <property type="match status" value="1"/>
</dbReference>
<dbReference type="Pfam" id="PF00239">
    <property type="entry name" value="Resolvase"/>
    <property type="match status" value="1"/>
</dbReference>
<dbReference type="EMBL" id="JBBMEO010000001">
    <property type="protein sequence ID" value="MEQ2360803.1"/>
    <property type="molecule type" value="Genomic_DNA"/>
</dbReference>
<dbReference type="PROSITE" id="PS51737">
    <property type="entry name" value="RECOMBINASE_DNA_BIND"/>
    <property type="match status" value="1"/>
</dbReference>